<protein>
    <submittedName>
        <fullName evidence="1">Uncharacterized protein</fullName>
    </submittedName>
</protein>
<dbReference type="Proteomes" id="UP000885792">
    <property type="component" value="Unassembled WGS sequence"/>
</dbReference>
<proteinExistence type="predicted"/>
<sequence>MNTKEEALELEKEILPRLIAWGTEIDEFYRKIRELRLRTDDLAFQSALLKVEHSLFMVVQSLNVLREQLSLLETAAKKKEIE</sequence>
<evidence type="ECO:0000313" key="1">
    <source>
        <dbReference type="EMBL" id="HHJ64003.1"/>
    </source>
</evidence>
<organism evidence="1">
    <name type="scientific">Aquifex aeolicus</name>
    <dbReference type="NCBI Taxonomy" id="63363"/>
    <lineage>
        <taxon>Bacteria</taxon>
        <taxon>Pseudomonadati</taxon>
        <taxon>Aquificota</taxon>
        <taxon>Aquificia</taxon>
        <taxon>Aquificales</taxon>
        <taxon>Aquificaceae</taxon>
        <taxon>Aquifex</taxon>
    </lineage>
</organism>
<dbReference type="AlphaFoldDB" id="A0A7C5L965"/>
<dbReference type="EMBL" id="DRNB01000141">
    <property type="protein sequence ID" value="HHJ64003.1"/>
    <property type="molecule type" value="Genomic_DNA"/>
</dbReference>
<comment type="caution">
    <text evidence="1">The sequence shown here is derived from an EMBL/GenBank/DDBJ whole genome shotgun (WGS) entry which is preliminary data.</text>
</comment>
<reference evidence="1" key="1">
    <citation type="journal article" date="2020" name="mSystems">
        <title>Genome- and Community-Level Interaction Insights into Carbon Utilization and Element Cycling Functions of Hydrothermarchaeota in Hydrothermal Sediment.</title>
        <authorList>
            <person name="Zhou Z."/>
            <person name="Liu Y."/>
            <person name="Xu W."/>
            <person name="Pan J."/>
            <person name="Luo Z.H."/>
            <person name="Li M."/>
        </authorList>
    </citation>
    <scope>NUCLEOTIDE SEQUENCE [LARGE SCALE GENOMIC DNA]</scope>
    <source>
        <strain evidence="1">HyVt-501</strain>
    </source>
</reference>
<accession>A0A7C5L965</accession>
<name>A0A7C5L965_AQUAO</name>
<gene>
    <name evidence="1" type="ORF">ENJ61_03760</name>
</gene>